<name>C5C572_BEUC1</name>
<protein>
    <recommendedName>
        <fullName evidence="3">PGAP1 family protein</fullName>
    </recommendedName>
</protein>
<dbReference type="STRING" id="471853.Bcav_3971"/>
<evidence type="ECO:0008006" key="3">
    <source>
        <dbReference type="Google" id="ProtNLM"/>
    </source>
</evidence>
<reference evidence="1 2" key="1">
    <citation type="journal article" date="2009" name="Stand. Genomic Sci.">
        <title>Complete genome sequence of Beutenbergia cavernae type strain (HKI 0122).</title>
        <authorList>
            <person name="Land M."/>
            <person name="Pukall R."/>
            <person name="Abt B."/>
            <person name="Goker M."/>
            <person name="Rohde M."/>
            <person name="Glavina Del Rio T."/>
            <person name="Tice H."/>
            <person name="Copeland A."/>
            <person name="Cheng J.F."/>
            <person name="Lucas S."/>
            <person name="Chen F."/>
            <person name="Nolan M."/>
            <person name="Bruce D."/>
            <person name="Goodwin L."/>
            <person name="Pitluck S."/>
            <person name="Ivanova N."/>
            <person name="Mavromatis K."/>
            <person name="Ovchinnikova G."/>
            <person name="Pati A."/>
            <person name="Chen A."/>
            <person name="Palaniappan K."/>
            <person name="Hauser L."/>
            <person name="Chang Y.J."/>
            <person name="Jefferies C.C."/>
            <person name="Saunders E."/>
            <person name="Brettin T."/>
            <person name="Detter J.C."/>
            <person name="Han C."/>
            <person name="Chain P."/>
            <person name="Bristow J."/>
            <person name="Eisen J.A."/>
            <person name="Markowitz V."/>
            <person name="Hugenholtz P."/>
            <person name="Kyrpides N.C."/>
            <person name="Klenk H.P."/>
            <person name="Lapidus A."/>
        </authorList>
    </citation>
    <scope>NUCLEOTIDE SEQUENCE [LARGE SCALE GENOMIC DNA]</scope>
    <source>
        <strain evidence="2">ATCC BAA-8 / DSM 12333 / NBRC 16432</strain>
    </source>
</reference>
<dbReference type="SUPFAM" id="SSF53474">
    <property type="entry name" value="alpha/beta-Hydrolases"/>
    <property type="match status" value="1"/>
</dbReference>
<gene>
    <name evidence="1" type="ordered locus">Bcav_3971</name>
</gene>
<dbReference type="eggNOG" id="COG0596">
    <property type="taxonomic scope" value="Bacteria"/>
</dbReference>
<dbReference type="EMBL" id="CP001618">
    <property type="protein sequence ID" value="ACQ82212.1"/>
    <property type="molecule type" value="Genomic_DNA"/>
</dbReference>
<dbReference type="Proteomes" id="UP000007962">
    <property type="component" value="Chromosome"/>
</dbReference>
<dbReference type="HOGENOM" id="CLU_612027_0_0_11"/>
<dbReference type="AlphaFoldDB" id="C5C572"/>
<proteinExistence type="predicted"/>
<sequence>MQHDGGGPSRYSFDGVLTVSGGEGGAVVDAQEIRALAARLGWTIDTLFAGASNLNAAASIVRGGAHLSPATAGIATGAIATALGELRDVLAECSDLRDALELAALAYEEAEDGARPVLQIPWLRVAFPGAPFGPVLSSWMSDVTSHGLLPSARTSGMVMQLLGLPSLGRAAQVVTSLPGGQALIDALDPRGDDIRVTAERDAPDAAPRTGALGLAQGIGQTFDDREEGASAVEVQRVERADGDVSWVVSIPGTREPLGFGGSDAQDMQTNIRAYVDMRTPMETLVVSALARADAQLGQPVLLAGHSQGGMTAIRLANDPGVRRRFTISNVVTFGSPVSFMPVPRDVQVLQVEHAEDAVSGLDSATPSESANRTLVVRHLDGSSAAVDQPTGIGGPDVHGITSTYAETARYVDASGDESITAWREHARTIWAQPGDAVTTTVYEGERP</sequence>
<dbReference type="KEGG" id="bcv:Bcav_3971"/>
<evidence type="ECO:0000313" key="2">
    <source>
        <dbReference type="Proteomes" id="UP000007962"/>
    </source>
</evidence>
<accession>C5C572</accession>
<dbReference type="InterPro" id="IPR029058">
    <property type="entry name" value="AB_hydrolase_fold"/>
</dbReference>
<keyword evidence="2" id="KW-1185">Reference proteome</keyword>
<organism evidence="1 2">
    <name type="scientific">Beutenbergia cavernae (strain ATCC BAA-8 / DSM 12333 / CCUG 43141 / JCM 11478 / NBRC 16432 / NCIMB 13614 / HKI 0122)</name>
    <dbReference type="NCBI Taxonomy" id="471853"/>
    <lineage>
        <taxon>Bacteria</taxon>
        <taxon>Bacillati</taxon>
        <taxon>Actinomycetota</taxon>
        <taxon>Actinomycetes</taxon>
        <taxon>Micrococcales</taxon>
        <taxon>Beutenbergiaceae</taxon>
        <taxon>Beutenbergia</taxon>
    </lineage>
</organism>
<dbReference type="Gene3D" id="3.40.50.1820">
    <property type="entry name" value="alpha/beta hydrolase"/>
    <property type="match status" value="1"/>
</dbReference>
<evidence type="ECO:0000313" key="1">
    <source>
        <dbReference type="EMBL" id="ACQ82212.1"/>
    </source>
</evidence>
<dbReference type="ESTHER" id="beuc1-c5c572">
    <property type="family name" value="6_AlphaBeta_hydrolase"/>
</dbReference>